<accession>A0A803QEQ1</accession>
<dbReference type="AlphaFoldDB" id="A0A803QEQ1"/>
<dbReference type="Gramene" id="evm.model.09.1521">
    <property type="protein sequence ID" value="cds.evm.model.09.1521"/>
    <property type="gene ID" value="evm.TU.09.1521"/>
</dbReference>
<dbReference type="EnsemblPlants" id="evm.model.09.1521">
    <property type="protein sequence ID" value="cds.evm.model.09.1521"/>
    <property type="gene ID" value="evm.TU.09.1521"/>
</dbReference>
<reference evidence="2" key="2">
    <citation type="submission" date="2021-03" db="UniProtKB">
        <authorList>
            <consortium name="EnsemblPlants"/>
        </authorList>
    </citation>
    <scope>IDENTIFICATION</scope>
</reference>
<evidence type="ECO:0000313" key="3">
    <source>
        <dbReference type="Proteomes" id="UP000596661"/>
    </source>
</evidence>
<evidence type="ECO:0000256" key="1">
    <source>
        <dbReference type="SAM" id="MobiDB-lite"/>
    </source>
</evidence>
<evidence type="ECO:0000313" key="2">
    <source>
        <dbReference type="EnsemblPlants" id="cds.evm.model.09.1521"/>
    </source>
</evidence>
<feature type="region of interest" description="Disordered" evidence="1">
    <location>
        <begin position="23"/>
        <end position="54"/>
    </location>
</feature>
<keyword evidence="3" id="KW-1185">Reference proteome</keyword>
<dbReference type="Proteomes" id="UP000596661">
    <property type="component" value="Chromosome 9"/>
</dbReference>
<sequence length="190" mass="21609">MALRTDEHGEAWAMVSHKSQTQFFHMPHPTRRKNDEGNEGTSHASGLGVGESNEPARADIISTPKAQPQSDDVHVSAPLQSSTPHVDKIFTPPAPPPHIDVQNSDYLYKDYRRVFIEEVYVENVIRVLSFTKNTPLCNTPNHQMQKKQLVSENRQVPEDLLFPQTQPPKNQRGRVNKVELVATLHHERLR</sequence>
<dbReference type="EMBL" id="UZAU01000772">
    <property type="status" value="NOT_ANNOTATED_CDS"/>
    <property type="molecule type" value="Genomic_DNA"/>
</dbReference>
<protein>
    <submittedName>
        <fullName evidence="2">Uncharacterized protein</fullName>
    </submittedName>
</protein>
<name>A0A803QEQ1_CANSA</name>
<organism evidence="2 3">
    <name type="scientific">Cannabis sativa</name>
    <name type="common">Hemp</name>
    <name type="synonym">Marijuana</name>
    <dbReference type="NCBI Taxonomy" id="3483"/>
    <lineage>
        <taxon>Eukaryota</taxon>
        <taxon>Viridiplantae</taxon>
        <taxon>Streptophyta</taxon>
        <taxon>Embryophyta</taxon>
        <taxon>Tracheophyta</taxon>
        <taxon>Spermatophyta</taxon>
        <taxon>Magnoliopsida</taxon>
        <taxon>eudicotyledons</taxon>
        <taxon>Gunneridae</taxon>
        <taxon>Pentapetalae</taxon>
        <taxon>rosids</taxon>
        <taxon>fabids</taxon>
        <taxon>Rosales</taxon>
        <taxon>Cannabaceae</taxon>
        <taxon>Cannabis</taxon>
    </lineage>
</organism>
<reference evidence="2" key="1">
    <citation type="submission" date="2018-11" db="EMBL/GenBank/DDBJ databases">
        <authorList>
            <person name="Grassa J C."/>
        </authorList>
    </citation>
    <scope>NUCLEOTIDE SEQUENCE [LARGE SCALE GENOMIC DNA]</scope>
</reference>
<proteinExistence type="predicted"/>